<evidence type="ECO:0000313" key="2">
    <source>
        <dbReference type="Proteomes" id="UP000016960"/>
    </source>
</evidence>
<protein>
    <submittedName>
        <fullName evidence="1">Uncharacterized protein</fullName>
    </submittedName>
</protein>
<reference evidence="1 2" key="1">
    <citation type="submission" date="2013-05" db="EMBL/GenBank/DDBJ databases">
        <title>Draft genome sequence of Rubidibacter lacunae KORDI 51-2.</title>
        <authorList>
            <person name="Choi D.H."/>
            <person name="Noh J.H."/>
            <person name="Kwon K.-K."/>
            <person name="Lee J.-H."/>
            <person name="Ryu J.-Y."/>
        </authorList>
    </citation>
    <scope>NUCLEOTIDE SEQUENCE [LARGE SCALE GENOMIC DNA]</scope>
    <source>
        <strain evidence="1 2">KORDI 51-2</strain>
    </source>
</reference>
<keyword evidence="2" id="KW-1185">Reference proteome</keyword>
<dbReference type="Proteomes" id="UP000016960">
    <property type="component" value="Unassembled WGS sequence"/>
</dbReference>
<comment type="caution">
    <text evidence="1">The sequence shown here is derived from an EMBL/GenBank/DDBJ whole genome shotgun (WGS) entry which is preliminary data.</text>
</comment>
<dbReference type="AlphaFoldDB" id="U5DL42"/>
<proteinExistence type="predicted"/>
<organism evidence="1 2">
    <name type="scientific">Rubidibacter lacunae KORDI 51-2</name>
    <dbReference type="NCBI Taxonomy" id="582515"/>
    <lineage>
        <taxon>Bacteria</taxon>
        <taxon>Bacillati</taxon>
        <taxon>Cyanobacteriota</taxon>
        <taxon>Cyanophyceae</taxon>
        <taxon>Oscillatoriophycideae</taxon>
        <taxon>Chroococcales</taxon>
        <taxon>Aphanothecaceae</taxon>
        <taxon>Rubidibacter</taxon>
    </lineage>
</organism>
<gene>
    <name evidence="1" type="ORF">KR51_00009290</name>
</gene>
<sequence>MEIFSRYLLNLKLDADGDLSIRKRALDLIVDATVGHLFVADTPNALLGMV</sequence>
<name>U5DL42_9CHRO</name>
<accession>U5DL42</accession>
<evidence type="ECO:0000313" key="1">
    <source>
        <dbReference type="EMBL" id="ERN42406.1"/>
    </source>
</evidence>
<dbReference type="EMBL" id="ASSJ01000021">
    <property type="protein sequence ID" value="ERN42406.1"/>
    <property type="molecule type" value="Genomic_DNA"/>
</dbReference>
<dbReference type="InParanoid" id="U5DL42"/>